<comment type="caution">
    <text evidence="2">The sequence shown here is derived from an EMBL/GenBank/DDBJ whole genome shotgun (WGS) entry which is preliminary data.</text>
</comment>
<evidence type="ECO:0000313" key="3">
    <source>
        <dbReference type="Proteomes" id="UP000789706"/>
    </source>
</evidence>
<sequence length="204" mass="23545">NNNSGYSDFSEDNNNNSDYSDLSEDDNNNNSDYSDLSEDDNNSDYSNLFEDDNNSDVEMDISEETNFKNITSLMMFTWITKHMIGNRAYKDLVNIINNENFNPIDVPKNIQTLKEQRKHLPLHKIRKNIVNINKEKTSSNSQPTKMAYSISIIDHIRTILNNSQIASRLYFGPGIETDKKSEFWHGTIWQESPLFGETSITVNK</sequence>
<reference evidence="2" key="1">
    <citation type="submission" date="2021-06" db="EMBL/GenBank/DDBJ databases">
        <authorList>
            <person name="Kallberg Y."/>
            <person name="Tangrot J."/>
            <person name="Rosling A."/>
        </authorList>
    </citation>
    <scope>NUCLEOTIDE SEQUENCE</scope>
    <source>
        <strain evidence="2">AZ414A</strain>
    </source>
</reference>
<feature type="region of interest" description="Disordered" evidence="1">
    <location>
        <begin position="1"/>
        <end position="55"/>
    </location>
</feature>
<dbReference type="Proteomes" id="UP000789706">
    <property type="component" value="Unassembled WGS sequence"/>
</dbReference>
<name>A0A9N9H745_9GLOM</name>
<gene>
    <name evidence="2" type="ORF">DEBURN_LOCUS11781</name>
</gene>
<feature type="non-terminal residue" evidence="2">
    <location>
        <position position="1"/>
    </location>
</feature>
<keyword evidence="3" id="KW-1185">Reference proteome</keyword>
<dbReference type="EMBL" id="CAJVPK010008576">
    <property type="protein sequence ID" value="CAG8661746.1"/>
    <property type="molecule type" value="Genomic_DNA"/>
</dbReference>
<organism evidence="2 3">
    <name type="scientific">Diversispora eburnea</name>
    <dbReference type="NCBI Taxonomy" id="1213867"/>
    <lineage>
        <taxon>Eukaryota</taxon>
        <taxon>Fungi</taxon>
        <taxon>Fungi incertae sedis</taxon>
        <taxon>Mucoromycota</taxon>
        <taxon>Glomeromycotina</taxon>
        <taxon>Glomeromycetes</taxon>
        <taxon>Diversisporales</taxon>
        <taxon>Diversisporaceae</taxon>
        <taxon>Diversispora</taxon>
    </lineage>
</organism>
<feature type="non-terminal residue" evidence="2">
    <location>
        <position position="204"/>
    </location>
</feature>
<evidence type="ECO:0000313" key="2">
    <source>
        <dbReference type="EMBL" id="CAG8661746.1"/>
    </source>
</evidence>
<accession>A0A9N9H745</accession>
<proteinExistence type="predicted"/>
<evidence type="ECO:0000256" key="1">
    <source>
        <dbReference type="SAM" id="MobiDB-lite"/>
    </source>
</evidence>
<protein>
    <submittedName>
        <fullName evidence="2">8544_t:CDS:1</fullName>
    </submittedName>
</protein>
<dbReference type="OrthoDB" id="2427080at2759"/>
<dbReference type="AlphaFoldDB" id="A0A9N9H745"/>